<organism evidence="1 2">
    <name type="scientific">Pseudomonas plecoglossicida</name>
    <dbReference type="NCBI Taxonomy" id="70775"/>
    <lineage>
        <taxon>Bacteria</taxon>
        <taxon>Pseudomonadati</taxon>
        <taxon>Pseudomonadota</taxon>
        <taxon>Gammaproteobacteria</taxon>
        <taxon>Pseudomonadales</taxon>
        <taxon>Pseudomonadaceae</taxon>
        <taxon>Pseudomonas</taxon>
    </lineage>
</organism>
<proteinExistence type="predicted"/>
<dbReference type="KEGG" id="ppj:RK21_01788"/>
<dbReference type="InterPro" id="IPR043519">
    <property type="entry name" value="NT_sf"/>
</dbReference>
<dbReference type="Proteomes" id="UP000218102">
    <property type="component" value="Unassembled WGS sequence"/>
</dbReference>
<dbReference type="SUPFAM" id="SSF81301">
    <property type="entry name" value="Nucleotidyltransferase"/>
    <property type="match status" value="1"/>
</dbReference>
<reference evidence="1 2" key="1">
    <citation type="submission" date="2017-09" db="EMBL/GenBank/DDBJ databases">
        <authorList>
            <person name="Ehlers B."/>
            <person name="Leendertz F.H."/>
        </authorList>
    </citation>
    <scope>NUCLEOTIDE SEQUENCE [LARGE SCALE GENOMIC DNA]</scope>
    <source>
        <strain evidence="1 2">DJ-1</strain>
    </source>
</reference>
<sequence>MTSKTLLQPSYLQKRYDYSCKSIESLRQALYSTLAPLAGRSPLAVVSVGSYGRCEVSPVSDIDFFIVHDTSLPADRLDDILCQVSDLVRPISHPGESDEAKFGRGALALYSDVSEHIGWKCEDNTALTRRMLMLLEGRALFGHKAFAWWQNDLLRRYIPDDHGSGLARFLLNDLIRYYRTLMANFEEKRAEGKAWGVRNIKLQFSRKLLFAGGIVAIAEVHGLAAPSKIMRLQQLLALTPLQRLALLGDSNPYSASVFEDYAVFLKLISSVENRRHLDSLTPGQAMADPVYRELRGRGQAFSLKLEHWLRSQYAGHPILHAVFF</sequence>
<evidence type="ECO:0000313" key="1">
    <source>
        <dbReference type="EMBL" id="PBJ93585.1"/>
    </source>
</evidence>
<accession>A0A0B5KCL7</accession>
<gene>
    <name evidence="1" type="ORF">CMV24_21325</name>
</gene>
<dbReference type="RefSeq" id="WP_023662850.1">
    <property type="nucleotide sequence ID" value="NZ_CP010359.1"/>
</dbReference>
<comment type="caution">
    <text evidence="1">The sequence shown here is derived from an EMBL/GenBank/DDBJ whole genome shotgun (WGS) entry which is preliminary data.</text>
</comment>
<evidence type="ECO:0000313" key="2">
    <source>
        <dbReference type="Proteomes" id="UP000218102"/>
    </source>
</evidence>
<dbReference type="AlphaFoldDB" id="A0A0B5KCL7"/>
<protein>
    <submittedName>
        <fullName evidence="1">Uncharacterized protein</fullName>
    </submittedName>
</protein>
<name>A0A0B5KCL7_PSEDL</name>
<dbReference type="EMBL" id="NTME01000026">
    <property type="protein sequence ID" value="PBJ93585.1"/>
    <property type="molecule type" value="Genomic_DNA"/>
</dbReference>